<reference evidence="2" key="2">
    <citation type="submission" date="2019-02" db="EMBL/GenBank/DDBJ databases">
        <title>Opniocepnalus argus Var Kimnra genome.</title>
        <authorList>
            <person name="Zhou C."/>
            <person name="Xiao S."/>
        </authorList>
    </citation>
    <scope>NUCLEOTIDE SEQUENCE [LARGE SCALE GENOMIC DNA]</scope>
</reference>
<evidence type="ECO:0000313" key="2">
    <source>
        <dbReference type="Proteomes" id="UP000503349"/>
    </source>
</evidence>
<protein>
    <submittedName>
        <fullName evidence="1">Uncharacterized protein</fullName>
    </submittedName>
</protein>
<dbReference type="EMBL" id="CM015726">
    <property type="protein sequence ID" value="KAF3699565.1"/>
    <property type="molecule type" value="Genomic_DNA"/>
</dbReference>
<name>A0A6G1QAI9_CHAAH</name>
<dbReference type="Proteomes" id="UP000503349">
    <property type="component" value="Chromosome 15"/>
</dbReference>
<gene>
    <name evidence="1" type="ORF">EXN66_Car015252</name>
</gene>
<evidence type="ECO:0000313" key="1">
    <source>
        <dbReference type="EMBL" id="KAF3699565.1"/>
    </source>
</evidence>
<organism evidence="1 2">
    <name type="scientific">Channa argus</name>
    <name type="common">Northern snakehead</name>
    <name type="synonym">Ophicephalus argus</name>
    <dbReference type="NCBI Taxonomy" id="215402"/>
    <lineage>
        <taxon>Eukaryota</taxon>
        <taxon>Metazoa</taxon>
        <taxon>Chordata</taxon>
        <taxon>Craniata</taxon>
        <taxon>Vertebrata</taxon>
        <taxon>Euteleostomi</taxon>
        <taxon>Actinopterygii</taxon>
        <taxon>Neopterygii</taxon>
        <taxon>Teleostei</taxon>
        <taxon>Neoteleostei</taxon>
        <taxon>Acanthomorphata</taxon>
        <taxon>Anabantaria</taxon>
        <taxon>Anabantiformes</taxon>
        <taxon>Channoidei</taxon>
        <taxon>Channidae</taxon>
        <taxon>Channa</taxon>
    </lineage>
</organism>
<keyword evidence="2" id="KW-1185">Reference proteome</keyword>
<proteinExistence type="predicted"/>
<sequence>MLSELPVQQPGRCATVWDNRSCDRKGKVRDRALRLETKQKKTGRAFGCKLDVREKLIEEEKPNGTRYLEDTLCPMGSSYHHVNQTYVAVIELQCKHFRATKGTPGIRETSGIIDI</sequence>
<accession>A0A6G1QAI9</accession>
<reference evidence="1 2" key="1">
    <citation type="submission" date="2019-02" db="EMBL/GenBank/DDBJ databases">
        <title>Opniocepnalus argus genome.</title>
        <authorList>
            <person name="Zhou C."/>
            <person name="Xiao S."/>
        </authorList>
    </citation>
    <scope>NUCLEOTIDE SEQUENCE [LARGE SCALE GENOMIC DNA]</scope>
    <source>
        <strain evidence="1">OARG1902GOOAL</strain>
        <tissue evidence="1">Muscle</tissue>
    </source>
</reference>
<dbReference type="AlphaFoldDB" id="A0A6G1QAI9"/>